<protein>
    <submittedName>
        <fullName evidence="1">Uncharacterized protein</fullName>
    </submittedName>
</protein>
<keyword evidence="2" id="KW-1185">Reference proteome</keyword>
<dbReference type="EMBL" id="CM056820">
    <property type="protein sequence ID" value="KAJ8615870.1"/>
    <property type="molecule type" value="Genomic_DNA"/>
</dbReference>
<gene>
    <name evidence="1" type="ORF">MRB53_035242</name>
</gene>
<evidence type="ECO:0000313" key="2">
    <source>
        <dbReference type="Proteomes" id="UP001234297"/>
    </source>
</evidence>
<comment type="caution">
    <text evidence="1">The sequence shown here is derived from an EMBL/GenBank/DDBJ whole genome shotgun (WGS) entry which is preliminary data.</text>
</comment>
<proteinExistence type="predicted"/>
<dbReference type="Proteomes" id="UP001234297">
    <property type="component" value="Chromosome 12"/>
</dbReference>
<reference evidence="1 2" key="1">
    <citation type="journal article" date="2022" name="Hortic Res">
        <title>A haplotype resolved chromosomal level avocado genome allows analysis of novel avocado genes.</title>
        <authorList>
            <person name="Nath O."/>
            <person name="Fletcher S.J."/>
            <person name="Hayward A."/>
            <person name="Shaw L.M."/>
            <person name="Masouleh A.K."/>
            <person name="Furtado A."/>
            <person name="Henry R.J."/>
            <person name="Mitter N."/>
        </authorList>
    </citation>
    <scope>NUCLEOTIDE SEQUENCE [LARGE SCALE GENOMIC DNA]</scope>
    <source>
        <strain evidence="2">cv. Hass</strain>
    </source>
</reference>
<name>A0ACC2K473_PERAE</name>
<evidence type="ECO:0000313" key="1">
    <source>
        <dbReference type="EMBL" id="KAJ8615870.1"/>
    </source>
</evidence>
<organism evidence="1 2">
    <name type="scientific">Persea americana</name>
    <name type="common">Avocado</name>
    <dbReference type="NCBI Taxonomy" id="3435"/>
    <lineage>
        <taxon>Eukaryota</taxon>
        <taxon>Viridiplantae</taxon>
        <taxon>Streptophyta</taxon>
        <taxon>Embryophyta</taxon>
        <taxon>Tracheophyta</taxon>
        <taxon>Spermatophyta</taxon>
        <taxon>Magnoliopsida</taxon>
        <taxon>Magnoliidae</taxon>
        <taxon>Laurales</taxon>
        <taxon>Lauraceae</taxon>
        <taxon>Persea</taxon>
    </lineage>
</organism>
<accession>A0ACC2K473</accession>
<sequence length="156" mass="17113">MPLGAIVQYIRSNIGSLNTLHNSVEGLETQLLRTDACKKMYRARCRCGNELDKSVTYKKSSDAKDGVFVKEDMKVMITDDLLVSPVSTLTSFELLKTLGISDASVLEALSLLRTSLISNTILSDVFCSKKPQQSRKRSSVGSVPSDKCAKTETECL</sequence>